<name>A0A328C761_9DELT</name>
<evidence type="ECO:0008006" key="4">
    <source>
        <dbReference type="Google" id="ProtNLM"/>
    </source>
</evidence>
<evidence type="ECO:0000313" key="2">
    <source>
        <dbReference type="EMBL" id="RAL21257.1"/>
    </source>
</evidence>
<gene>
    <name evidence="2" type="ORF">DL240_14115</name>
</gene>
<evidence type="ECO:0000313" key="3">
    <source>
        <dbReference type="Proteomes" id="UP000249169"/>
    </source>
</evidence>
<dbReference type="NCBIfam" id="NF033768">
    <property type="entry name" value="myxo_SS_tail"/>
    <property type="match status" value="1"/>
</dbReference>
<feature type="region of interest" description="Disordered" evidence="1">
    <location>
        <begin position="56"/>
        <end position="118"/>
    </location>
</feature>
<proteinExistence type="predicted"/>
<dbReference type="RefSeq" id="WP_111730545.1">
    <property type="nucleotide sequence ID" value="NZ_QHKO01000006.1"/>
</dbReference>
<dbReference type="EMBL" id="QHKO01000006">
    <property type="protein sequence ID" value="RAL21257.1"/>
    <property type="molecule type" value="Genomic_DNA"/>
</dbReference>
<organism evidence="2 3">
    <name type="scientific">Lujinxingia litoralis</name>
    <dbReference type="NCBI Taxonomy" id="2211119"/>
    <lineage>
        <taxon>Bacteria</taxon>
        <taxon>Deltaproteobacteria</taxon>
        <taxon>Bradymonadales</taxon>
        <taxon>Lujinxingiaceae</taxon>
        <taxon>Lujinxingia</taxon>
    </lineage>
</organism>
<dbReference type="Proteomes" id="UP000249169">
    <property type="component" value="Unassembled WGS sequence"/>
</dbReference>
<protein>
    <recommendedName>
        <fullName evidence="4">AgmX/PglI C-terminal domain-containing protein</fullName>
    </recommendedName>
</protein>
<comment type="caution">
    <text evidence="2">The sequence shown here is derived from an EMBL/GenBank/DDBJ whole genome shotgun (WGS) entry which is preliminary data.</text>
</comment>
<evidence type="ECO:0000256" key="1">
    <source>
        <dbReference type="SAM" id="MobiDB-lite"/>
    </source>
</evidence>
<accession>A0A328C761</accession>
<sequence length="252" mass="26046">MSAKTRVATLAIVGGLMGAVGYGMLASSGEAEVEAEKTPGRSASAPVASAKGGAFAGRAMSAGGGAETQQGAVGGAEDRVEAGEGGAQAQRSERRTREAVQPGAVSPDAGEEGGMKGVGPLRWARQPLSPEALAVLEDELDEGEMRQAQELAMRQDRRRSIEAVEAGVRGCYEALRREQPERGGRVALRWTMVAAGGVGQVVDAVITANVGLRDAGFEGCVAQALRGLEFEAVGEAEVVVEWPFMPREVGVQ</sequence>
<reference evidence="2 3" key="1">
    <citation type="submission" date="2018-05" db="EMBL/GenBank/DDBJ databases">
        <title>Lujinxingia marina gen. nov. sp. nov., a new facultative anaerobic member of the class Deltaproteobacteria, and proposal of Lujinxingaceae fam. nov.</title>
        <authorList>
            <person name="Li C.-M."/>
        </authorList>
    </citation>
    <scope>NUCLEOTIDE SEQUENCE [LARGE SCALE GENOMIC DNA]</scope>
    <source>
        <strain evidence="2 3">B210</strain>
    </source>
</reference>
<dbReference type="OrthoDB" id="5525805at2"/>
<keyword evidence="3" id="KW-1185">Reference proteome</keyword>
<dbReference type="InterPro" id="IPR049806">
    <property type="entry name" value="MasK-like_C"/>
</dbReference>
<dbReference type="AlphaFoldDB" id="A0A328C761"/>